<accession>A0A1I6RN45</accession>
<reference evidence="4" key="1">
    <citation type="submission" date="2016-10" db="EMBL/GenBank/DDBJ databases">
        <authorList>
            <person name="Varghese N."/>
            <person name="Submissions S."/>
        </authorList>
    </citation>
    <scope>NUCLEOTIDE SEQUENCE [LARGE SCALE GENOMIC DNA]</scope>
    <source>
        <strain evidence="4">DSM 45789</strain>
    </source>
</reference>
<evidence type="ECO:0000313" key="3">
    <source>
        <dbReference type="EMBL" id="SFS66084.1"/>
    </source>
</evidence>
<keyword evidence="2" id="KW-0472">Membrane</keyword>
<keyword evidence="4" id="KW-1185">Reference proteome</keyword>
<protein>
    <submittedName>
        <fullName evidence="3">Uncharacterized protein</fullName>
    </submittedName>
</protein>
<keyword evidence="2" id="KW-1133">Transmembrane helix</keyword>
<feature type="region of interest" description="Disordered" evidence="1">
    <location>
        <begin position="60"/>
        <end position="85"/>
    </location>
</feature>
<sequence>MAKENKGLLWMGIAMGGIAVGAALIWKPEWARRAREVSEEFMGQLSTDWGVEGMDASQSFTELASPKRVPSNEMVEDDGTKEDDNMFIVKAGSGS</sequence>
<name>A0A1I6RN45_9BACL</name>
<evidence type="ECO:0000256" key="1">
    <source>
        <dbReference type="SAM" id="MobiDB-lite"/>
    </source>
</evidence>
<evidence type="ECO:0000313" key="4">
    <source>
        <dbReference type="Proteomes" id="UP000198660"/>
    </source>
</evidence>
<organism evidence="3 4">
    <name type="scientific">Marininema halotolerans</name>
    <dbReference type="NCBI Taxonomy" id="1155944"/>
    <lineage>
        <taxon>Bacteria</taxon>
        <taxon>Bacillati</taxon>
        <taxon>Bacillota</taxon>
        <taxon>Bacilli</taxon>
        <taxon>Bacillales</taxon>
        <taxon>Thermoactinomycetaceae</taxon>
        <taxon>Marininema</taxon>
    </lineage>
</organism>
<evidence type="ECO:0000256" key="2">
    <source>
        <dbReference type="SAM" id="Phobius"/>
    </source>
</evidence>
<proteinExistence type="predicted"/>
<dbReference type="AlphaFoldDB" id="A0A1I6RN45"/>
<dbReference type="Proteomes" id="UP000198660">
    <property type="component" value="Unassembled WGS sequence"/>
</dbReference>
<feature type="transmembrane region" description="Helical" evidence="2">
    <location>
        <begin position="7"/>
        <end position="26"/>
    </location>
</feature>
<gene>
    <name evidence="3" type="ORF">SAMN05444972_105223</name>
</gene>
<dbReference type="RefSeq" id="WP_091836542.1">
    <property type="nucleotide sequence ID" value="NZ_FPAA01000005.1"/>
</dbReference>
<dbReference type="EMBL" id="FPAA01000005">
    <property type="protein sequence ID" value="SFS66084.1"/>
    <property type="molecule type" value="Genomic_DNA"/>
</dbReference>
<keyword evidence="2" id="KW-0812">Transmembrane</keyword>